<keyword evidence="5" id="KW-0964">Secreted</keyword>
<evidence type="ECO:0000259" key="7">
    <source>
        <dbReference type="Pfam" id="PF06429"/>
    </source>
</evidence>
<proteinExistence type="inferred from homology"/>
<dbReference type="GO" id="GO:0044780">
    <property type="term" value="P:bacterial-type flagellum assembly"/>
    <property type="evidence" value="ECO:0007669"/>
    <property type="project" value="InterPro"/>
</dbReference>
<evidence type="ECO:0000256" key="6">
    <source>
        <dbReference type="ARBA" id="ARBA00023143"/>
    </source>
</evidence>
<keyword evidence="9" id="KW-0282">Flagellum</keyword>
<evidence type="ECO:0000313" key="10">
    <source>
        <dbReference type="Proteomes" id="UP000285710"/>
    </source>
</evidence>
<evidence type="ECO:0000256" key="4">
    <source>
        <dbReference type="ARBA" id="ARBA00016244"/>
    </source>
</evidence>
<evidence type="ECO:0000256" key="5">
    <source>
        <dbReference type="ARBA" id="ARBA00022525"/>
    </source>
</evidence>
<dbReference type="PANTHER" id="PTHR30033">
    <property type="entry name" value="FLAGELLAR HOOK-ASSOCIATED PROTEIN 1"/>
    <property type="match status" value="1"/>
</dbReference>
<evidence type="ECO:0000313" key="9">
    <source>
        <dbReference type="EMBL" id="RWR12362.1"/>
    </source>
</evidence>
<reference evidence="9 10" key="1">
    <citation type="submission" date="2019-01" db="EMBL/GenBank/DDBJ databases">
        <title>Sinorhodobacter populi sp. nov. isolated from the symptomatic bark tissue of Populus euramericana canker.</title>
        <authorList>
            <person name="Xu G."/>
        </authorList>
    </citation>
    <scope>NUCLEOTIDE SEQUENCE [LARGE SCALE GENOMIC DNA]</scope>
    <source>
        <strain evidence="9 10">2D-5</strain>
    </source>
</reference>
<evidence type="ECO:0000256" key="2">
    <source>
        <dbReference type="ARBA" id="ARBA00004613"/>
    </source>
</evidence>
<evidence type="ECO:0000256" key="3">
    <source>
        <dbReference type="ARBA" id="ARBA00009677"/>
    </source>
</evidence>
<dbReference type="InterPro" id="IPR053927">
    <property type="entry name" value="FlgK_helical"/>
</dbReference>
<comment type="caution">
    <text evidence="9">The sequence shown here is derived from an EMBL/GenBank/DDBJ whole genome shotgun (WGS) entry which is preliminary data.</text>
</comment>
<dbReference type="GO" id="GO:0005576">
    <property type="term" value="C:extracellular region"/>
    <property type="evidence" value="ECO:0007669"/>
    <property type="project" value="UniProtKB-SubCell"/>
</dbReference>
<protein>
    <recommendedName>
        <fullName evidence="4">Flagellar hook-associated protein 1</fullName>
    </recommendedName>
</protein>
<dbReference type="InterPro" id="IPR002371">
    <property type="entry name" value="FlgK"/>
</dbReference>
<dbReference type="NCBIfam" id="TIGR02492">
    <property type="entry name" value="flgK_ends"/>
    <property type="match status" value="1"/>
</dbReference>
<evidence type="ECO:0000256" key="1">
    <source>
        <dbReference type="ARBA" id="ARBA00004365"/>
    </source>
</evidence>
<evidence type="ECO:0000259" key="8">
    <source>
        <dbReference type="Pfam" id="PF22638"/>
    </source>
</evidence>
<dbReference type="SUPFAM" id="SSF64518">
    <property type="entry name" value="Phase 1 flagellin"/>
    <property type="match status" value="1"/>
</dbReference>
<gene>
    <name evidence="9" type="primary">flgK</name>
    <name evidence="9" type="ORF">D2T33_09685</name>
</gene>
<keyword evidence="9" id="KW-0969">Cilium</keyword>
<keyword evidence="10" id="KW-1185">Reference proteome</keyword>
<feature type="domain" description="Flagellar basal-body/hook protein C-terminal" evidence="7">
    <location>
        <begin position="439"/>
        <end position="477"/>
    </location>
</feature>
<organism evidence="9 10">
    <name type="scientific">Paenirhodobacter populi</name>
    <dbReference type="NCBI Taxonomy" id="2306993"/>
    <lineage>
        <taxon>Bacteria</taxon>
        <taxon>Pseudomonadati</taxon>
        <taxon>Pseudomonadota</taxon>
        <taxon>Alphaproteobacteria</taxon>
        <taxon>Rhodobacterales</taxon>
        <taxon>Rhodobacter group</taxon>
        <taxon>Paenirhodobacter</taxon>
    </lineage>
</organism>
<accession>A0A443IW53</accession>
<dbReference type="Pfam" id="PF06429">
    <property type="entry name" value="Flg_bbr_C"/>
    <property type="match status" value="1"/>
</dbReference>
<dbReference type="PANTHER" id="PTHR30033:SF1">
    <property type="entry name" value="FLAGELLAR HOOK-ASSOCIATED PROTEIN 1"/>
    <property type="match status" value="1"/>
</dbReference>
<dbReference type="GO" id="GO:0005198">
    <property type="term" value="F:structural molecule activity"/>
    <property type="evidence" value="ECO:0007669"/>
    <property type="project" value="InterPro"/>
</dbReference>
<dbReference type="InterPro" id="IPR010930">
    <property type="entry name" value="Flg_bb/hook_C_dom"/>
</dbReference>
<sequence>MSITNALNNAVSGLSAMSRMAEVIASNTANALTEGYARREVQLSSANLTGGVRIDGIARQISESLLQEMRQADAAASNATTLSTALSAIESMLGTPGDGGSLSDALSAFDSALISAAATPENATALSAAVDAAKGVTEKLNAVSEGVQSLRLNADTSIGQQVQSLNDTLAQIADLNKAITRASAVGNDASSLMDQRQALVNQIAEIVPIRSIERGGNQIALYTTGGLALLDGTAATIEFSPAHVMSADMSLAGGELSGLSVNGRSVTTTAGGLMAGGSLAAAFEIRDELAPQIQTDLDAFARNLIERFSDSSLTPTAPGLFTDAGNALDLTKEAGLAQRISINAAVDPAASGEVWRLRDGLAATSEGAASNATLLVALSDAFSRATVPASGSFSPAARSVTELAADLLSRISTSRQSAESRQSYLTARQETVTQQVLSQGVDTDRELQTLLQVEQAYAANARVIQAVDEMMQAILEL</sequence>
<reference evidence="9 10" key="2">
    <citation type="submission" date="2019-01" db="EMBL/GenBank/DDBJ databases">
        <authorList>
            <person name="Li Y."/>
        </authorList>
    </citation>
    <scope>NUCLEOTIDE SEQUENCE [LARGE SCALE GENOMIC DNA]</scope>
    <source>
        <strain evidence="9 10">2D-5</strain>
    </source>
</reference>
<keyword evidence="6" id="KW-0975">Bacterial flagellum</keyword>
<feature type="domain" description="Flagellar hook-associated protein FlgK helical" evidence="8">
    <location>
        <begin position="86"/>
        <end position="309"/>
    </location>
</feature>
<dbReference type="RefSeq" id="WP_128269640.1">
    <property type="nucleotide sequence ID" value="NZ_SAUW01000008.1"/>
</dbReference>
<comment type="subcellular location">
    <subcellularLocation>
        <location evidence="1">Bacterial flagellum</location>
    </subcellularLocation>
    <subcellularLocation>
        <location evidence="2">Secreted</location>
    </subcellularLocation>
</comment>
<dbReference type="GO" id="GO:0009424">
    <property type="term" value="C:bacterial-type flagellum hook"/>
    <property type="evidence" value="ECO:0007669"/>
    <property type="project" value="InterPro"/>
</dbReference>
<dbReference type="Proteomes" id="UP000285710">
    <property type="component" value="Unassembled WGS sequence"/>
</dbReference>
<name>A0A443IW53_9RHOB</name>
<dbReference type="EMBL" id="SAUW01000008">
    <property type="protein sequence ID" value="RWR12362.1"/>
    <property type="molecule type" value="Genomic_DNA"/>
</dbReference>
<comment type="similarity">
    <text evidence="3">Belongs to the flagella basal body rod proteins family.</text>
</comment>
<dbReference type="Pfam" id="PF22638">
    <property type="entry name" value="FlgK_D1"/>
    <property type="match status" value="1"/>
</dbReference>
<keyword evidence="9" id="KW-0966">Cell projection</keyword>
<dbReference type="AlphaFoldDB" id="A0A443IW53"/>